<keyword evidence="1" id="KW-0812">Transmembrane</keyword>
<sequence length="68" mass="7886">MDRQLYLSIQAPRQVTREAFGISHGKMQHLRVMIHTDKVPLLKVLITLKMLYSTSVIFMTLKNLMVIS</sequence>
<accession>A0AB37RC00</accession>
<evidence type="ECO:0000313" key="3">
    <source>
        <dbReference type="Proteomes" id="UP000281061"/>
    </source>
</evidence>
<protein>
    <submittedName>
        <fullName evidence="2">Uncharacterized protein</fullName>
    </submittedName>
</protein>
<organism evidence="2 3">
    <name type="scientific">Lactiplantibacillus pentosus</name>
    <name type="common">Lactobacillus pentosus</name>
    <dbReference type="NCBI Taxonomy" id="1589"/>
    <lineage>
        <taxon>Bacteria</taxon>
        <taxon>Bacillati</taxon>
        <taxon>Bacillota</taxon>
        <taxon>Bacilli</taxon>
        <taxon>Lactobacillales</taxon>
        <taxon>Lactobacillaceae</taxon>
        <taxon>Lactiplantibacillus</taxon>
    </lineage>
</organism>
<gene>
    <name evidence="2" type="ORF">D6U17_18040</name>
</gene>
<name>A0AB37RC00_LACPE</name>
<keyword evidence="1" id="KW-0472">Membrane</keyword>
<dbReference type="EMBL" id="RDCL01000097">
    <property type="protein sequence ID" value="RMW50986.1"/>
    <property type="molecule type" value="Genomic_DNA"/>
</dbReference>
<comment type="caution">
    <text evidence="2">The sequence shown here is derived from an EMBL/GenBank/DDBJ whole genome shotgun (WGS) entry which is preliminary data.</text>
</comment>
<evidence type="ECO:0000256" key="1">
    <source>
        <dbReference type="SAM" id="Phobius"/>
    </source>
</evidence>
<dbReference type="AlphaFoldDB" id="A0AB37RC00"/>
<evidence type="ECO:0000313" key="2">
    <source>
        <dbReference type="EMBL" id="RMW50986.1"/>
    </source>
</evidence>
<reference evidence="2 3" key="1">
    <citation type="submission" date="2018-10" db="EMBL/GenBank/DDBJ databases">
        <title>Genome sequences of five Lactobacillus pentosus strains isolated from brines of traditionally fermented spanish-style green table olives and differences between them.</title>
        <authorList>
            <person name="Jimenez Diaz R."/>
        </authorList>
    </citation>
    <scope>NUCLEOTIDE SEQUENCE [LARGE SCALE GENOMIC DNA]</scope>
    <source>
        <strain evidence="2 3">IG8</strain>
    </source>
</reference>
<feature type="transmembrane region" description="Helical" evidence="1">
    <location>
        <begin position="41"/>
        <end position="61"/>
    </location>
</feature>
<dbReference type="Proteomes" id="UP000281061">
    <property type="component" value="Unassembled WGS sequence"/>
</dbReference>
<keyword evidence="1" id="KW-1133">Transmembrane helix</keyword>
<proteinExistence type="predicted"/>